<gene>
    <name evidence="1" type="ORF">DWY69_14365</name>
</gene>
<evidence type="ECO:0000313" key="2">
    <source>
        <dbReference type="Proteomes" id="UP000261166"/>
    </source>
</evidence>
<dbReference type="Proteomes" id="UP000261166">
    <property type="component" value="Unassembled WGS sequence"/>
</dbReference>
<accession>A0A3E3IV99</accession>
<comment type="caution">
    <text evidence="1">The sequence shown here is derived from an EMBL/GenBank/DDBJ whole genome shotgun (WGS) entry which is preliminary data.</text>
</comment>
<dbReference type="AlphaFoldDB" id="A0A3E3IV99"/>
<dbReference type="RefSeq" id="WP_021637525.1">
    <property type="nucleotide sequence ID" value="NZ_CANNOQ010000020.1"/>
</dbReference>
<proteinExistence type="predicted"/>
<reference evidence="1 2" key="1">
    <citation type="submission" date="2018-08" db="EMBL/GenBank/DDBJ databases">
        <title>A genome reference for cultivated species of the human gut microbiota.</title>
        <authorList>
            <person name="Zou Y."/>
            <person name="Xue W."/>
            <person name="Luo G."/>
        </authorList>
    </citation>
    <scope>NUCLEOTIDE SEQUENCE [LARGE SCALE GENOMIC DNA]</scope>
    <source>
        <strain evidence="1 2">AF26-4BH</strain>
    </source>
</reference>
<evidence type="ECO:0000313" key="1">
    <source>
        <dbReference type="EMBL" id="RGE71028.1"/>
    </source>
</evidence>
<protein>
    <submittedName>
        <fullName evidence="1">Rpn family recombination-promoting nuclease/putative transposase</fullName>
    </submittedName>
</protein>
<dbReference type="OrthoDB" id="9775482at2"/>
<sequence>MKARDKFQELNLSNAFLFAAVMNDAEVCRLVLEILTGEPVEAVNVQSEQSILFSSDFRSVRLDVYARDCLEVEYDLEMENGGESLPKRSRYYQSQMDVAALKPGDDVDLLGLSYVIFLCTFDPFDEGLYRYRFENTCTETGNSLGDGTKKIFLNTRGRTKKDVSEELLHFLAYVENTTDECAALYNDRKLDRIHRKVKELKASREWRARYMKFEELLSKEREDGVNEGKLAGEKRMLALVRAMLQDNRSDEIPLLETDEKLREELFREYHI</sequence>
<dbReference type="NCBIfam" id="TIGR01784">
    <property type="entry name" value="T_den_put_tspse"/>
    <property type="match status" value="1"/>
</dbReference>
<dbReference type="InterPro" id="IPR010106">
    <property type="entry name" value="RpnA"/>
</dbReference>
<organism evidence="1 2">
    <name type="scientific">Eisenbergiella massiliensis</name>
    <dbReference type="NCBI Taxonomy" id="1720294"/>
    <lineage>
        <taxon>Bacteria</taxon>
        <taxon>Bacillati</taxon>
        <taxon>Bacillota</taxon>
        <taxon>Clostridia</taxon>
        <taxon>Lachnospirales</taxon>
        <taxon>Lachnospiraceae</taxon>
        <taxon>Eisenbergiella</taxon>
    </lineage>
</organism>
<dbReference type="Pfam" id="PF12784">
    <property type="entry name" value="PDDEXK_2"/>
    <property type="match status" value="1"/>
</dbReference>
<name>A0A3E3IV99_9FIRM</name>
<dbReference type="EMBL" id="QVLU01000012">
    <property type="protein sequence ID" value="RGE71028.1"/>
    <property type="molecule type" value="Genomic_DNA"/>
</dbReference>